<keyword evidence="2" id="KW-1185">Reference proteome</keyword>
<accession>Q1MHD8</accession>
<evidence type="ECO:0000313" key="2">
    <source>
        <dbReference type="Proteomes" id="UP000006575"/>
    </source>
</evidence>
<evidence type="ECO:0000313" key="1">
    <source>
        <dbReference type="EMBL" id="CAK07626.1"/>
    </source>
</evidence>
<dbReference type="HOGENOM" id="CLU_2809467_0_0_5"/>
<organism evidence="1 2">
    <name type="scientific">Rhizobium johnstonii (strain DSM 114642 / LMG 32736 / 3841)</name>
    <name type="common">Rhizobium leguminosarum bv. viciae</name>
    <dbReference type="NCBI Taxonomy" id="216596"/>
    <lineage>
        <taxon>Bacteria</taxon>
        <taxon>Pseudomonadati</taxon>
        <taxon>Pseudomonadota</taxon>
        <taxon>Alphaproteobacteria</taxon>
        <taxon>Hyphomicrobiales</taxon>
        <taxon>Rhizobiaceae</taxon>
        <taxon>Rhizobium/Agrobacterium group</taxon>
        <taxon>Rhizobium</taxon>
        <taxon>Rhizobium johnstonii</taxon>
    </lineage>
</organism>
<dbReference type="EnsemblBacteria" id="CAK07626">
    <property type="protein sequence ID" value="CAK07626"/>
    <property type="gene ID" value="RL2133"/>
</dbReference>
<dbReference type="KEGG" id="rle:RL2133"/>
<gene>
    <name evidence="1" type="ordered locus">RL2133</name>
</gene>
<reference evidence="1 2" key="1">
    <citation type="journal article" date="2006" name="Genome Biol.">
        <title>The genome of Rhizobium leguminosarum has recognizable core and accessory components.</title>
        <authorList>
            <person name="Young J.W."/>
            <person name="Crossman L.C."/>
            <person name="Johnston A.W.B."/>
            <person name="Thomson N.R."/>
            <person name="Ghazoui Z.F."/>
            <person name="Hull K.H."/>
            <person name="Wexler M."/>
            <person name="Curson A.R.J."/>
            <person name="Todd J.D."/>
            <person name="Poole P.S."/>
            <person name="Mauchline T.H."/>
            <person name="East A.K."/>
            <person name="Quail M.A."/>
            <person name="Churcher C."/>
            <person name="Arrowsmith C."/>
            <person name="Cherevach A."/>
            <person name="Chillingworth T."/>
            <person name="Clarke K."/>
            <person name="Cronin A."/>
            <person name="Davis P."/>
            <person name="Fraser A."/>
            <person name="Hance Z."/>
            <person name="Hauser H."/>
            <person name="Jagels K."/>
            <person name="Moule S."/>
            <person name="Mungall K."/>
            <person name="Norbertczak H."/>
            <person name="Rabbinowitsch E."/>
            <person name="Sanders M."/>
            <person name="Simmonds M."/>
            <person name="Whitehead S."/>
            <person name="Parkhill J."/>
        </authorList>
    </citation>
    <scope>NUCLEOTIDE SEQUENCE [LARGE SCALE GENOMIC DNA]</scope>
    <source>
        <strain evidence="2">DSM 114642 / LMG 32736 / 3841</strain>
    </source>
</reference>
<dbReference type="AlphaFoldDB" id="Q1MHD8"/>
<name>Q1MHD8_RHIJ3</name>
<dbReference type="Proteomes" id="UP000006575">
    <property type="component" value="Chromosome"/>
</dbReference>
<sequence length="67" mass="7292">MSQIPQPIGSSAVRSSVFDEPTCFFQHFDLSGSNTRVAKTVLSGYLDGSFLKAKPRGGCFAFSVMWV</sequence>
<proteinExistence type="predicted"/>
<dbReference type="EMBL" id="AM236080">
    <property type="protein sequence ID" value="CAK07626.1"/>
    <property type="molecule type" value="Genomic_DNA"/>
</dbReference>
<protein>
    <submittedName>
        <fullName evidence="1">Uncharacterized protein</fullName>
    </submittedName>
</protein>